<evidence type="ECO:0000256" key="2">
    <source>
        <dbReference type="ARBA" id="ARBA00022723"/>
    </source>
</evidence>
<dbReference type="EMBL" id="JALHLE010000011">
    <property type="protein sequence ID" value="MCJ2178774.1"/>
    <property type="molecule type" value="Genomic_DNA"/>
</dbReference>
<dbReference type="Gene3D" id="2.102.10.10">
    <property type="entry name" value="Rieske [2Fe-2S] iron-sulphur domain"/>
    <property type="match status" value="1"/>
</dbReference>
<keyword evidence="9" id="KW-1185">Reference proteome</keyword>
<dbReference type="PANTHER" id="PTHR21496">
    <property type="entry name" value="FERREDOXIN-RELATED"/>
    <property type="match status" value="1"/>
</dbReference>
<feature type="domain" description="Rieske" evidence="7">
    <location>
        <begin position="5"/>
        <end position="100"/>
    </location>
</feature>
<organism evidence="8 9">
    <name type="scientific">Novosphingobium album</name>
    <name type="common">ex Hu et al. 2023</name>
    <dbReference type="NCBI Taxonomy" id="2930093"/>
    <lineage>
        <taxon>Bacteria</taxon>
        <taxon>Pseudomonadati</taxon>
        <taxon>Pseudomonadota</taxon>
        <taxon>Alphaproteobacteria</taxon>
        <taxon>Sphingomonadales</taxon>
        <taxon>Sphingomonadaceae</taxon>
        <taxon>Novosphingobium</taxon>
    </lineage>
</organism>
<evidence type="ECO:0000256" key="3">
    <source>
        <dbReference type="ARBA" id="ARBA00023004"/>
    </source>
</evidence>
<proteinExistence type="inferred from homology"/>
<dbReference type="Pfam" id="PF00355">
    <property type="entry name" value="Rieske"/>
    <property type="match status" value="1"/>
</dbReference>
<dbReference type="Proteomes" id="UP001162880">
    <property type="component" value="Unassembled WGS sequence"/>
</dbReference>
<protein>
    <submittedName>
        <fullName evidence="8">Rieske (2Fe-2S) protein</fullName>
    </submittedName>
</protein>
<evidence type="ECO:0000256" key="6">
    <source>
        <dbReference type="ARBA" id="ARBA00038001"/>
    </source>
</evidence>
<reference evidence="8" key="1">
    <citation type="submission" date="2022-03" db="EMBL/GenBank/DDBJ databases">
        <title>Identification of a novel bacterium isolated from mangrove sediments.</title>
        <authorList>
            <person name="Pan X."/>
        </authorList>
    </citation>
    <scope>NUCLEOTIDE SEQUENCE</scope>
    <source>
        <strain evidence="8">B2580</strain>
    </source>
</reference>
<dbReference type="PANTHER" id="PTHR21496:SF0">
    <property type="entry name" value="RIESKE DOMAIN-CONTAINING PROTEIN"/>
    <property type="match status" value="1"/>
</dbReference>
<dbReference type="SUPFAM" id="SSF50022">
    <property type="entry name" value="ISP domain"/>
    <property type="match status" value="1"/>
</dbReference>
<sequence length="116" mass="12565">METTWHALCLEAEFPEDGKLAKQLGGWSVLVVKADDGFHAVNDRCTHQAALLSPGRVRRGAIMCPLHGARFEVGTGRCIGGAYADLRRFDLRVEDGVIEVAVPSEEPGPNERPVAV</sequence>
<keyword evidence="4" id="KW-0411">Iron-sulfur</keyword>
<comment type="cofactor">
    <cofactor evidence="5">
        <name>[2Fe-2S] cluster</name>
        <dbReference type="ChEBI" id="CHEBI:190135"/>
    </cofactor>
</comment>
<evidence type="ECO:0000313" key="9">
    <source>
        <dbReference type="Proteomes" id="UP001162880"/>
    </source>
</evidence>
<evidence type="ECO:0000313" key="8">
    <source>
        <dbReference type="EMBL" id="MCJ2178774.1"/>
    </source>
</evidence>
<keyword evidence="1" id="KW-0001">2Fe-2S</keyword>
<comment type="similarity">
    <text evidence="6">Belongs to the bacterial ring-hydroxylating dioxygenase ferredoxin component family.</text>
</comment>
<dbReference type="InterPro" id="IPR017941">
    <property type="entry name" value="Rieske_2Fe-2S"/>
</dbReference>
<keyword evidence="3" id="KW-0408">Iron</keyword>
<keyword evidence="2" id="KW-0479">Metal-binding</keyword>
<gene>
    <name evidence="8" type="ORF">MTR64_09370</name>
</gene>
<dbReference type="RefSeq" id="WP_243993133.1">
    <property type="nucleotide sequence ID" value="NZ_JALHLE010000011.1"/>
</dbReference>
<dbReference type="InterPro" id="IPR036922">
    <property type="entry name" value="Rieske_2Fe-2S_sf"/>
</dbReference>
<dbReference type="PROSITE" id="PS51296">
    <property type="entry name" value="RIESKE"/>
    <property type="match status" value="1"/>
</dbReference>
<name>A0ABT0B158_9SPHN</name>
<evidence type="ECO:0000256" key="5">
    <source>
        <dbReference type="ARBA" id="ARBA00034078"/>
    </source>
</evidence>
<evidence type="ECO:0000256" key="4">
    <source>
        <dbReference type="ARBA" id="ARBA00023014"/>
    </source>
</evidence>
<evidence type="ECO:0000259" key="7">
    <source>
        <dbReference type="PROSITE" id="PS51296"/>
    </source>
</evidence>
<evidence type="ECO:0000256" key="1">
    <source>
        <dbReference type="ARBA" id="ARBA00022714"/>
    </source>
</evidence>
<accession>A0ABT0B158</accession>
<comment type="caution">
    <text evidence="8">The sequence shown here is derived from an EMBL/GenBank/DDBJ whole genome shotgun (WGS) entry which is preliminary data.</text>
</comment>